<dbReference type="SUPFAM" id="SSF51316">
    <property type="entry name" value="Mss4-like"/>
    <property type="match status" value="1"/>
</dbReference>
<dbReference type="PANTHER" id="PTHR22599">
    <property type="entry name" value="MPS ONE BINDER KINASE ACTIVATOR-LIKE MOB"/>
    <property type="match status" value="1"/>
</dbReference>
<dbReference type="EMBL" id="JAPDFW010000025">
    <property type="protein sequence ID" value="KAJ5079609.1"/>
    <property type="molecule type" value="Genomic_DNA"/>
</dbReference>
<evidence type="ECO:0000313" key="3">
    <source>
        <dbReference type="EMBL" id="KAJ5079609.1"/>
    </source>
</evidence>
<dbReference type="PROSITE" id="PS51797">
    <property type="entry name" value="TCTP_3"/>
    <property type="match status" value="1"/>
</dbReference>
<dbReference type="PRINTS" id="PR01653">
    <property type="entry name" value="TCTPROTEIN"/>
</dbReference>
<accession>A0A9Q0LW27</accession>
<protein>
    <submittedName>
        <fullName evidence="3">Mob kinase activator-like 1</fullName>
    </submittedName>
</protein>
<dbReference type="Pfam" id="PF00838">
    <property type="entry name" value="TCTP"/>
    <property type="match status" value="1"/>
</dbReference>
<proteinExistence type="inferred from homology"/>
<evidence type="ECO:0000256" key="1">
    <source>
        <dbReference type="PROSITE-ProRule" id="PRU01133"/>
    </source>
</evidence>
<dbReference type="OrthoDB" id="10248936at2759"/>
<dbReference type="InterPro" id="IPR011057">
    <property type="entry name" value="Mss4-like_sf"/>
</dbReference>
<dbReference type="SMART" id="SM01388">
    <property type="entry name" value="Mob1_phocein"/>
    <property type="match status" value="1"/>
</dbReference>
<dbReference type="AlphaFoldDB" id="A0A9Q0LW27"/>
<reference evidence="3" key="1">
    <citation type="submission" date="2022-10" db="EMBL/GenBank/DDBJ databases">
        <title>Novel sulphate-reducing endosymbionts in the free-living metamonad Anaeramoeba.</title>
        <authorList>
            <person name="Jerlstrom-Hultqvist J."/>
            <person name="Cepicka I."/>
            <person name="Gallot-Lavallee L."/>
            <person name="Salas-Leiva D."/>
            <person name="Curtis B.A."/>
            <person name="Zahonova K."/>
            <person name="Pipaliya S."/>
            <person name="Dacks J."/>
            <person name="Roger A.J."/>
        </authorList>
    </citation>
    <scope>NUCLEOTIDE SEQUENCE</scope>
    <source>
        <strain evidence="3">BMAN</strain>
    </source>
</reference>
<sequence>MNIYKCVFTGEEVISSAFGVKEVGDILIEAHGKLITKSNDLGIPSNDEQQLDDGTESIIDIIDAFNLKPIDLNKKSFVPLIKEYMKKIKGHLEKANPSRLDAFMKGAQEFVKTVMKDFDEYSFYLGESSNPDGALILSKFGDDGLSQDFCKNKTVRKKKKIDPGTKRYSLYKESVATLGAHNLKQSVKLPKETSLGDWLAVAVVDFYNKANLLFGAIEPCCTQETCPVMNAGPSFEYLWQEKKKIIRLSAPEYIQKLLNWIEEQLDDEDSFPKDPDQPFPKNFKSIVSNIFRRLFRIFAHIFLCHFQAVIDIGAEAHLNTTFKHFYYFVGEFGLMKKSDFAPLAELIKRF</sequence>
<keyword evidence="4" id="KW-1185">Reference proteome</keyword>
<keyword evidence="3" id="KW-0808">Transferase</keyword>
<dbReference type="SUPFAM" id="SSF101152">
    <property type="entry name" value="Mob1/phocein"/>
    <property type="match status" value="1"/>
</dbReference>
<dbReference type="Gene3D" id="2.170.150.10">
    <property type="entry name" value="Metal Binding Protein, Guanine Nucleotide Exchange Factor, Chain A"/>
    <property type="match status" value="1"/>
</dbReference>
<comment type="caution">
    <text evidence="3">The sequence shown here is derived from an EMBL/GenBank/DDBJ whole genome shotgun (WGS) entry which is preliminary data.</text>
</comment>
<organism evidence="3 4">
    <name type="scientific">Anaeramoeba ignava</name>
    <name type="common">Anaerobic marine amoeba</name>
    <dbReference type="NCBI Taxonomy" id="1746090"/>
    <lineage>
        <taxon>Eukaryota</taxon>
        <taxon>Metamonada</taxon>
        <taxon>Anaeramoebidae</taxon>
        <taxon>Anaeramoeba</taxon>
    </lineage>
</organism>
<dbReference type="Pfam" id="PF03637">
    <property type="entry name" value="Mob1_phocein"/>
    <property type="match status" value="1"/>
</dbReference>
<comment type="similarity">
    <text evidence="1">Belongs to the TCTP family.</text>
</comment>
<feature type="domain" description="TCTP" evidence="2">
    <location>
        <begin position="1"/>
        <end position="161"/>
    </location>
</feature>
<dbReference type="InterPro" id="IPR018105">
    <property type="entry name" value="Translational_control_tumour_p"/>
</dbReference>
<keyword evidence="3" id="KW-0418">Kinase</keyword>
<dbReference type="InterPro" id="IPR011323">
    <property type="entry name" value="Mss4/transl-control_tumour"/>
</dbReference>
<dbReference type="InterPro" id="IPR036703">
    <property type="entry name" value="MOB_kinase_act_sf"/>
</dbReference>
<dbReference type="InterPro" id="IPR034737">
    <property type="entry name" value="TCTP"/>
</dbReference>
<dbReference type="Proteomes" id="UP001149090">
    <property type="component" value="Unassembled WGS sequence"/>
</dbReference>
<evidence type="ECO:0000259" key="2">
    <source>
        <dbReference type="PROSITE" id="PS51797"/>
    </source>
</evidence>
<gene>
    <name evidence="3" type="ORF">M0811_14387</name>
</gene>
<dbReference type="Gene3D" id="1.20.140.30">
    <property type="entry name" value="MOB kinase activator"/>
    <property type="match status" value="1"/>
</dbReference>
<dbReference type="InterPro" id="IPR005301">
    <property type="entry name" value="MOB_kinase_act_fam"/>
</dbReference>
<name>A0A9Q0LW27_ANAIG</name>
<dbReference type="GO" id="GO:0016301">
    <property type="term" value="F:kinase activity"/>
    <property type="evidence" value="ECO:0007669"/>
    <property type="project" value="UniProtKB-KW"/>
</dbReference>
<evidence type="ECO:0000313" key="4">
    <source>
        <dbReference type="Proteomes" id="UP001149090"/>
    </source>
</evidence>